<organism evidence="6 7">
    <name type="scientific">Agrocybe pediades</name>
    <dbReference type="NCBI Taxonomy" id="84607"/>
    <lineage>
        <taxon>Eukaryota</taxon>
        <taxon>Fungi</taxon>
        <taxon>Dikarya</taxon>
        <taxon>Basidiomycota</taxon>
        <taxon>Agaricomycotina</taxon>
        <taxon>Agaricomycetes</taxon>
        <taxon>Agaricomycetidae</taxon>
        <taxon>Agaricales</taxon>
        <taxon>Agaricineae</taxon>
        <taxon>Strophariaceae</taxon>
        <taxon>Agrocybe</taxon>
    </lineage>
</organism>
<evidence type="ECO:0000259" key="5">
    <source>
        <dbReference type="Pfam" id="PF05426"/>
    </source>
</evidence>
<name>A0A8H4VM16_9AGAR</name>
<feature type="compositionally biased region" description="Low complexity" evidence="3">
    <location>
        <begin position="441"/>
        <end position="456"/>
    </location>
</feature>
<dbReference type="InterPro" id="IPR008929">
    <property type="entry name" value="Chondroitin_lyas"/>
</dbReference>
<sequence>MLISNMRFTLLKIATLSSFISTAVSQTAYANDFVDPDYILAKNFAPSTYQAQLTAVKWARTLAAKGPWSVVNKKATPPSGDIHDYMSWAPYWWPDCSNAGNTTALTPEQIWVTCNYVSRDGKFNPDVRLTVNNVGDFSDMAEAVFYNALAWVFDLRDVVPFDKSTYEKNAVRFIRAWFLDADTKMNPNLDYGQMQRGPDGQVGSHTGVLDLKSFAKVASAILILRKGGSTEWTKDLDDQMVAWSKEYINWLETAKIAIEEREATNNHGSFYFNQLAALKLVVGDTQGAKDVTNAFFDGIYMNQIVASGEQPLEAARTRPYHYRAYNLAAMITNARIAQYADANTNVWKKTTTAGATIKSALDFAMTISAATSDETSYASELYPNIAAAASVYGDADGKYVSFIKAAYPGFMTEPFVLWNQPFAEGEASGLAPTSTGKTVKAAAATGGTKSGSSSSGKDQENGAVGLSTAGPLGFLVSLLVVGFVNL</sequence>
<dbReference type="AlphaFoldDB" id="A0A8H4VM16"/>
<dbReference type="Gene3D" id="1.50.10.100">
    <property type="entry name" value="Chondroitin AC/alginate lyase"/>
    <property type="match status" value="1"/>
</dbReference>
<reference evidence="6 7" key="1">
    <citation type="submission" date="2019-12" db="EMBL/GenBank/DDBJ databases">
        <authorList>
            <person name="Floudas D."/>
            <person name="Bentzer J."/>
            <person name="Ahren D."/>
            <person name="Johansson T."/>
            <person name="Persson P."/>
            <person name="Tunlid A."/>
        </authorList>
    </citation>
    <scope>NUCLEOTIDE SEQUENCE [LARGE SCALE GENOMIC DNA]</scope>
    <source>
        <strain evidence="6 7">CBS 102.39</strain>
    </source>
</reference>
<evidence type="ECO:0000256" key="4">
    <source>
        <dbReference type="SAM" id="SignalP"/>
    </source>
</evidence>
<evidence type="ECO:0000256" key="3">
    <source>
        <dbReference type="SAM" id="MobiDB-lite"/>
    </source>
</evidence>
<dbReference type="Proteomes" id="UP000521872">
    <property type="component" value="Unassembled WGS sequence"/>
</dbReference>
<proteinExistence type="predicted"/>
<feature type="chain" id="PRO_5034906414" description="Alginate lyase domain-containing protein" evidence="4">
    <location>
        <begin position="26"/>
        <end position="486"/>
    </location>
</feature>
<evidence type="ECO:0000313" key="7">
    <source>
        <dbReference type="Proteomes" id="UP000521872"/>
    </source>
</evidence>
<evidence type="ECO:0000313" key="6">
    <source>
        <dbReference type="EMBL" id="KAF4613020.1"/>
    </source>
</evidence>
<gene>
    <name evidence="6" type="ORF">D9613_010913</name>
</gene>
<evidence type="ECO:0000256" key="1">
    <source>
        <dbReference type="ARBA" id="ARBA00022729"/>
    </source>
</evidence>
<protein>
    <recommendedName>
        <fullName evidence="5">Alginate lyase domain-containing protein</fullName>
    </recommendedName>
</protein>
<feature type="signal peptide" evidence="4">
    <location>
        <begin position="1"/>
        <end position="25"/>
    </location>
</feature>
<feature type="domain" description="Alginate lyase" evidence="5">
    <location>
        <begin position="69"/>
        <end position="369"/>
    </location>
</feature>
<keyword evidence="2" id="KW-0456">Lyase</keyword>
<keyword evidence="1 4" id="KW-0732">Signal</keyword>
<dbReference type="EMBL" id="JAACJL010000046">
    <property type="protein sequence ID" value="KAF4613020.1"/>
    <property type="molecule type" value="Genomic_DNA"/>
</dbReference>
<feature type="region of interest" description="Disordered" evidence="3">
    <location>
        <begin position="441"/>
        <end position="462"/>
    </location>
</feature>
<keyword evidence="7" id="KW-1185">Reference proteome</keyword>
<dbReference type="GO" id="GO:0042597">
    <property type="term" value="C:periplasmic space"/>
    <property type="evidence" value="ECO:0007669"/>
    <property type="project" value="InterPro"/>
</dbReference>
<evidence type="ECO:0000256" key="2">
    <source>
        <dbReference type="ARBA" id="ARBA00023239"/>
    </source>
</evidence>
<accession>A0A8H4VM16</accession>
<comment type="caution">
    <text evidence="6">The sequence shown here is derived from an EMBL/GenBank/DDBJ whole genome shotgun (WGS) entry which is preliminary data.</text>
</comment>
<dbReference type="Pfam" id="PF05426">
    <property type="entry name" value="Alginate_lyase"/>
    <property type="match status" value="1"/>
</dbReference>
<dbReference type="GO" id="GO:0016829">
    <property type="term" value="F:lyase activity"/>
    <property type="evidence" value="ECO:0007669"/>
    <property type="project" value="UniProtKB-KW"/>
</dbReference>
<dbReference type="SUPFAM" id="SSF48230">
    <property type="entry name" value="Chondroitin AC/alginate lyase"/>
    <property type="match status" value="1"/>
</dbReference>
<dbReference type="InterPro" id="IPR008397">
    <property type="entry name" value="Alginate_lyase_dom"/>
</dbReference>